<dbReference type="AlphaFoldDB" id="A0AAW2VU95"/>
<gene>
    <name evidence="1" type="ORF">Sradi_0818600</name>
</gene>
<comment type="caution">
    <text evidence="1">The sequence shown here is derived from an EMBL/GenBank/DDBJ whole genome shotgun (WGS) entry which is preliminary data.</text>
</comment>
<proteinExistence type="predicted"/>
<organism evidence="1">
    <name type="scientific">Sesamum radiatum</name>
    <name type="common">Black benniseed</name>
    <dbReference type="NCBI Taxonomy" id="300843"/>
    <lineage>
        <taxon>Eukaryota</taxon>
        <taxon>Viridiplantae</taxon>
        <taxon>Streptophyta</taxon>
        <taxon>Embryophyta</taxon>
        <taxon>Tracheophyta</taxon>
        <taxon>Spermatophyta</taxon>
        <taxon>Magnoliopsida</taxon>
        <taxon>eudicotyledons</taxon>
        <taxon>Gunneridae</taxon>
        <taxon>Pentapetalae</taxon>
        <taxon>asterids</taxon>
        <taxon>lamiids</taxon>
        <taxon>Lamiales</taxon>
        <taxon>Pedaliaceae</taxon>
        <taxon>Sesamum</taxon>
    </lineage>
</organism>
<dbReference type="PANTHER" id="PTHR34222:SF33">
    <property type="entry name" value="RETROTRANSPOSON GAG DOMAIN-CONTAINING PROTEIN"/>
    <property type="match status" value="1"/>
</dbReference>
<accession>A0AAW2VU95</accession>
<dbReference type="PANTHER" id="PTHR34222">
    <property type="entry name" value="GAG_PRE-INTEGRS DOMAIN-CONTAINING PROTEIN"/>
    <property type="match status" value="1"/>
</dbReference>
<name>A0AAW2VU95_SESRA</name>
<reference evidence="1" key="1">
    <citation type="submission" date="2020-06" db="EMBL/GenBank/DDBJ databases">
        <authorList>
            <person name="Li T."/>
            <person name="Hu X."/>
            <person name="Zhang T."/>
            <person name="Song X."/>
            <person name="Zhang H."/>
            <person name="Dai N."/>
            <person name="Sheng W."/>
            <person name="Hou X."/>
            <person name="Wei L."/>
        </authorList>
    </citation>
    <scope>NUCLEOTIDE SEQUENCE</scope>
    <source>
        <strain evidence="1">G02</strain>
        <tissue evidence="1">Leaf</tissue>
    </source>
</reference>
<dbReference type="EMBL" id="JACGWJ010000003">
    <property type="protein sequence ID" value="KAL0431926.1"/>
    <property type="molecule type" value="Genomic_DNA"/>
</dbReference>
<protein>
    <recommendedName>
        <fullName evidence="2">Retrotransposon gag domain-containing protein</fullName>
    </recommendedName>
</protein>
<sequence>MWNDLDERFSQGNTPRIHQLKTEMMNTLQQGMTVSAYYTKLKGIWDELGIYSQIPPCTCGSAKAFTAQEERQQLVTTSRSTSIDAAAFLTNHNNNKTRKPTSNRDLSKLFCENCKKPRHTKDTCFGLYGYHEWWDKGKKSHKGKEANNSQRIEPIMDDFHISGLTSEQYAQLISVHNLEKSTNSTANFAGLSHEEADWNG</sequence>
<reference evidence="1" key="2">
    <citation type="journal article" date="2024" name="Plant">
        <title>Genomic evolution and insights into agronomic trait innovations of Sesamum species.</title>
        <authorList>
            <person name="Miao H."/>
            <person name="Wang L."/>
            <person name="Qu L."/>
            <person name="Liu H."/>
            <person name="Sun Y."/>
            <person name="Le M."/>
            <person name="Wang Q."/>
            <person name="Wei S."/>
            <person name="Zheng Y."/>
            <person name="Lin W."/>
            <person name="Duan Y."/>
            <person name="Cao H."/>
            <person name="Xiong S."/>
            <person name="Wang X."/>
            <person name="Wei L."/>
            <person name="Li C."/>
            <person name="Ma Q."/>
            <person name="Ju M."/>
            <person name="Zhao R."/>
            <person name="Li G."/>
            <person name="Mu C."/>
            <person name="Tian Q."/>
            <person name="Mei H."/>
            <person name="Zhang T."/>
            <person name="Gao T."/>
            <person name="Zhang H."/>
        </authorList>
    </citation>
    <scope>NUCLEOTIDE SEQUENCE</scope>
    <source>
        <strain evidence="1">G02</strain>
    </source>
</reference>
<evidence type="ECO:0000313" key="1">
    <source>
        <dbReference type="EMBL" id="KAL0431926.1"/>
    </source>
</evidence>
<evidence type="ECO:0008006" key="2">
    <source>
        <dbReference type="Google" id="ProtNLM"/>
    </source>
</evidence>